<dbReference type="PANTHER" id="PTHR38465:SF2">
    <property type="entry name" value="HTH-TYPE TRANSCRIPTIONAL REGULATOR MMPR5"/>
    <property type="match status" value="1"/>
</dbReference>
<comment type="caution">
    <text evidence="5">The sequence shown here is derived from an EMBL/GenBank/DDBJ whole genome shotgun (WGS) entry which is preliminary data.</text>
</comment>
<evidence type="ECO:0000313" key="5">
    <source>
        <dbReference type="EMBL" id="GAA2387865.1"/>
    </source>
</evidence>
<organism evidence="5 6">
    <name type="scientific">Dactylosporangium salmoneum</name>
    <dbReference type="NCBI Taxonomy" id="53361"/>
    <lineage>
        <taxon>Bacteria</taxon>
        <taxon>Bacillati</taxon>
        <taxon>Actinomycetota</taxon>
        <taxon>Actinomycetes</taxon>
        <taxon>Micromonosporales</taxon>
        <taxon>Micromonosporaceae</taxon>
        <taxon>Dactylosporangium</taxon>
    </lineage>
</organism>
<evidence type="ECO:0000313" key="6">
    <source>
        <dbReference type="Proteomes" id="UP001501444"/>
    </source>
</evidence>
<accession>A0ABP5UTZ6</accession>
<dbReference type="PANTHER" id="PTHR38465">
    <property type="entry name" value="HTH-TYPE TRANSCRIPTIONAL REGULATOR MJ1563-RELATED"/>
    <property type="match status" value="1"/>
</dbReference>
<dbReference type="Gene3D" id="1.10.287.160">
    <property type="entry name" value="HR1 repeat"/>
    <property type="match status" value="1"/>
</dbReference>
<dbReference type="SUPFAM" id="SSF46785">
    <property type="entry name" value="Winged helix' DNA-binding domain"/>
    <property type="match status" value="1"/>
</dbReference>
<feature type="domain" description="HTH marR-type" evidence="4">
    <location>
        <begin position="35"/>
        <end position="94"/>
    </location>
</feature>
<name>A0ABP5UTZ6_9ACTN</name>
<keyword evidence="2" id="KW-0238">DNA-binding</keyword>
<dbReference type="Gene3D" id="1.10.10.10">
    <property type="entry name" value="Winged helix-like DNA-binding domain superfamily/Winged helix DNA-binding domain"/>
    <property type="match status" value="1"/>
</dbReference>
<evidence type="ECO:0000256" key="2">
    <source>
        <dbReference type="ARBA" id="ARBA00023125"/>
    </source>
</evidence>
<dbReference type="InterPro" id="IPR036388">
    <property type="entry name" value="WH-like_DNA-bd_sf"/>
</dbReference>
<dbReference type="InterPro" id="IPR036390">
    <property type="entry name" value="WH_DNA-bd_sf"/>
</dbReference>
<dbReference type="Proteomes" id="UP001501444">
    <property type="component" value="Unassembled WGS sequence"/>
</dbReference>
<proteinExistence type="predicted"/>
<gene>
    <name evidence="5" type="ORF">GCM10010170_099040</name>
</gene>
<sequence length="170" mass="18810">MSSDVSRTSAAAAARDETAVSRFVERFASTLAQAGFPPMAARVFVALLAADSGSLTSAELSEQLRISSAAVSGAVRFLIQVNVVLREREPGSRRDVYRVYEHVWQEVLTRRMQILDFWKESLRAGIDAVGPATPAGRRLSETLDFFTFLDQEVPEMMARWRERQSGGAGR</sequence>
<evidence type="ECO:0000259" key="4">
    <source>
        <dbReference type="Pfam" id="PF12802"/>
    </source>
</evidence>
<reference evidence="6" key="1">
    <citation type="journal article" date="2019" name="Int. J. Syst. Evol. Microbiol.">
        <title>The Global Catalogue of Microorganisms (GCM) 10K type strain sequencing project: providing services to taxonomists for standard genome sequencing and annotation.</title>
        <authorList>
            <consortium name="The Broad Institute Genomics Platform"/>
            <consortium name="The Broad Institute Genome Sequencing Center for Infectious Disease"/>
            <person name="Wu L."/>
            <person name="Ma J."/>
        </authorList>
    </citation>
    <scope>NUCLEOTIDE SEQUENCE [LARGE SCALE GENOMIC DNA]</scope>
    <source>
        <strain evidence="6">JCM 3272</strain>
    </source>
</reference>
<keyword evidence="3" id="KW-0804">Transcription</keyword>
<evidence type="ECO:0000256" key="1">
    <source>
        <dbReference type="ARBA" id="ARBA00023015"/>
    </source>
</evidence>
<dbReference type="Pfam" id="PF12802">
    <property type="entry name" value="MarR_2"/>
    <property type="match status" value="1"/>
</dbReference>
<protein>
    <submittedName>
        <fullName evidence="5">MarR family transcriptional regulator</fullName>
    </submittedName>
</protein>
<dbReference type="InterPro" id="IPR000835">
    <property type="entry name" value="HTH_MarR-typ"/>
</dbReference>
<dbReference type="InterPro" id="IPR052362">
    <property type="entry name" value="HTH-GbsR_regulator"/>
</dbReference>
<evidence type="ECO:0000256" key="3">
    <source>
        <dbReference type="ARBA" id="ARBA00023163"/>
    </source>
</evidence>
<dbReference type="EMBL" id="BAAARV010000109">
    <property type="protein sequence ID" value="GAA2387865.1"/>
    <property type="molecule type" value="Genomic_DNA"/>
</dbReference>
<keyword evidence="6" id="KW-1185">Reference proteome</keyword>
<keyword evidence="1" id="KW-0805">Transcription regulation</keyword>
<dbReference type="RefSeq" id="WP_344619704.1">
    <property type="nucleotide sequence ID" value="NZ_BAAARV010000109.1"/>
</dbReference>